<gene>
    <name evidence="2" type="ORF">g.25408</name>
</gene>
<sequence length="208" mass="21950">MHVADATELGVNIRTTHAQDRRRGRAGKQPTLLGTAVNCMQCGKVYVLRLASPESEALIKAQGACSFCGGPVRLRWSDGTSLAAPAEEPQHAELRAGLLEYLRRSPVQACTAPQPGQEAEGAARQGCSGATPGASPLGPREETPGRQRVRPNPGTSQHTYVPGPDWDPDQAASGRRTGVKAREPDTRGSRARAPVPSGPRRTIPGLAP</sequence>
<dbReference type="AlphaFoldDB" id="A0A1D2ABI0"/>
<organism evidence="2">
    <name type="scientific">Auxenochlorella protothecoides</name>
    <name type="common">Green microalga</name>
    <name type="synonym">Chlorella protothecoides</name>
    <dbReference type="NCBI Taxonomy" id="3075"/>
    <lineage>
        <taxon>Eukaryota</taxon>
        <taxon>Viridiplantae</taxon>
        <taxon>Chlorophyta</taxon>
        <taxon>core chlorophytes</taxon>
        <taxon>Trebouxiophyceae</taxon>
        <taxon>Chlorellales</taxon>
        <taxon>Chlorellaceae</taxon>
        <taxon>Auxenochlorella</taxon>
    </lineage>
</organism>
<name>A0A1D2ABI0_AUXPR</name>
<reference evidence="2" key="1">
    <citation type="submission" date="2015-08" db="EMBL/GenBank/DDBJ databases">
        <authorList>
            <person name="Babu N.S."/>
            <person name="Beckwith C.J."/>
            <person name="Beseler K.G."/>
            <person name="Brison A."/>
            <person name="Carone J.V."/>
            <person name="Caskin T.P."/>
            <person name="Diamond M."/>
            <person name="Durham M.E."/>
            <person name="Foxe J.M."/>
            <person name="Go M."/>
            <person name="Henderson B.A."/>
            <person name="Jones I.B."/>
            <person name="McGettigan J.A."/>
            <person name="Micheletti S.J."/>
            <person name="Nasrallah M.E."/>
            <person name="Ortiz D."/>
            <person name="Piller C.R."/>
            <person name="Privatt S.R."/>
            <person name="Schneider S.L."/>
            <person name="Sharp S."/>
            <person name="Smith T.C."/>
            <person name="Stanton J.D."/>
            <person name="Ullery H.E."/>
            <person name="Wilson R.J."/>
            <person name="Serrano M.G."/>
            <person name="Buck G."/>
            <person name="Lee V."/>
            <person name="Wang Y."/>
            <person name="Carvalho R."/>
            <person name="Voegtly L."/>
            <person name="Shi R."/>
            <person name="Duckworth R."/>
            <person name="Johnson A."/>
            <person name="Loviza R."/>
            <person name="Walstead R."/>
            <person name="Shah Z."/>
            <person name="Kiflezghi M."/>
            <person name="Wade K."/>
            <person name="Ball S.L."/>
            <person name="Bradley K.W."/>
            <person name="Asai D.J."/>
            <person name="Bowman C.A."/>
            <person name="Russell D.A."/>
            <person name="Pope W.H."/>
            <person name="Jacobs-Sera D."/>
            <person name="Hendrix R.W."/>
            <person name="Hatfull G.F."/>
        </authorList>
    </citation>
    <scope>NUCLEOTIDE SEQUENCE</scope>
</reference>
<evidence type="ECO:0000313" key="2">
    <source>
        <dbReference type="EMBL" id="JAT76589.1"/>
    </source>
</evidence>
<feature type="region of interest" description="Disordered" evidence="1">
    <location>
        <begin position="109"/>
        <end position="208"/>
    </location>
</feature>
<dbReference type="EMBL" id="GDKF01002033">
    <property type="protein sequence ID" value="JAT76589.1"/>
    <property type="molecule type" value="Transcribed_RNA"/>
</dbReference>
<accession>A0A1D2ABI0</accession>
<proteinExistence type="predicted"/>
<feature type="region of interest" description="Disordered" evidence="1">
    <location>
        <begin position="1"/>
        <end position="27"/>
    </location>
</feature>
<protein>
    <submittedName>
        <fullName evidence="2">Uncharacterized protein</fullName>
    </submittedName>
</protein>
<evidence type="ECO:0000256" key="1">
    <source>
        <dbReference type="SAM" id="MobiDB-lite"/>
    </source>
</evidence>